<feature type="compositionally biased region" description="Basic and acidic residues" evidence="3">
    <location>
        <begin position="297"/>
        <end position="311"/>
    </location>
</feature>
<dbReference type="InterPro" id="IPR002035">
    <property type="entry name" value="VWF_A"/>
</dbReference>
<dbReference type="PROSITE" id="PS50330">
    <property type="entry name" value="UIM"/>
    <property type="match status" value="1"/>
</dbReference>
<evidence type="ECO:0000256" key="1">
    <source>
        <dbReference type="ARBA" id="ARBA00005574"/>
    </source>
</evidence>
<dbReference type="Pfam" id="PF13519">
    <property type="entry name" value="VWA_2"/>
    <property type="match status" value="1"/>
</dbReference>
<dbReference type="GO" id="GO:0031593">
    <property type="term" value="F:polyubiquitin modification-dependent protein binding"/>
    <property type="evidence" value="ECO:0000318"/>
    <property type="project" value="GO_Central"/>
</dbReference>
<keyword evidence="2 5" id="KW-0647">Proteasome</keyword>
<comment type="caution">
    <text evidence="5">The sequence shown here is derived from an EMBL/GenBank/DDBJ whole genome shotgun (WGS) entry which is preliminary data.</text>
</comment>
<dbReference type="PANTHER" id="PTHR10223:SF0">
    <property type="entry name" value="26S PROTEASOME NON-ATPASE REGULATORY SUBUNIT 4"/>
    <property type="match status" value="1"/>
</dbReference>
<dbReference type="Gene3D" id="3.40.50.410">
    <property type="entry name" value="von Willebrand factor, type A domain"/>
    <property type="match status" value="1"/>
</dbReference>
<dbReference type="InterPro" id="IPR003903">
    <property type="entry name" value="UIM_dom"/>
</dbReference>
<dbReference type="GO" id="GO:0043161">
    <property type="term" value="P:proteasome-mediated ubiquitin-dependent protein catabolic process"/>
    <property type="evidence" value="ECO:0000318"/>
    <property type="project" value="GO_Central"/>
</dbReference>
<evidence type="ECO:0000259" key="4">
    <source>
        <dbReference type="Pfam" id="PF13519"/>
    </source>
</evidence>
<dbReference type="GO" id="GO:0005634">
    <property type="term" value="C:nucleus"/>
    <property type="evidence" value="ECO:0000318"/>
    <property type="project" value="GO_Central"/>
</dbReference>
<feature type="region of interest" description="Disordered" evidence="3">
    <location>
        <begin position="229"/>
        <end position="311"/>
    </location>
</feature>
<protein>
    <submittedName>
        <fullName evidence="5">26S proteasome regulatory subunit Rpn10</fullName>
    </submittedName>
</protein>
<feature type="domain" description="VWFA" evidence="4">
    <location>
        <begin position="7"/>
        <end position="116"/>
    </location>
</feature>
<comment type="similarity">
    <text evidence="1">Belongs to the proteasome subunit S5A family.</text>
</comment>
<gene>
    <name evidence="5" type="ORF">GL50803_0015604</name>
</gene>
<dbReference type="PANTHER" id="PTHR10223">
    <property type="entry name" value="26S PROTEASOME NON-ATPASE REGULATORY SUBUNIT 4"/>
    <property type="match status" value="1"/>
</dbReference>
<dbReference type="SUPFAM" id="SSF53300">
    <property type="entry name" value="vWA-like"/>
    <property type="match status" value="1"/>
</dbReference>
<proteinExistence type="inferred from homology"/>
<dbReference type="Proteomes" id="UP000001548">
    <property type="component" value="Unassembled WGS sequence"/>
</dbReference>
<reference evidence="5 6" key="1">
    <citation type="journal article" date="2007" name="Science">
        <title>Genomic minimalism in the early diverging intestinal parasite Giardia lamblia.</title>
        <authorList>
            <person name="Morrison H.G."/>
            <person name="McArthur A.G."/>
            <person name="Gillin F.D."/>
            <person name="Aley S.B."/>
            <person name="Adam R.D."/>
            <person name="Olsen G.J."/>
            <person name="Best A.A."/>
            <person name="Cande W.Z."/>
            <person name="Chen F."/>
            <person name="Cipriano M.J."/>
            <person name="Davids B.J."/>
            <person name="Dawson S.C."/>
            <person name="Elmendorf H.G."/>
            <person name="Hehl A.B."/>
            <person name="Holder M.E."/>
            <person name="Huse S.M."/>
            <person name="Kim U.U."/>
            <person name="Lasek-Nesselquist E."/>
            <person name="Manning G."/>
            <person name="Nigam A."/>
            <person name="Nixon J.E."/>
            <person name="Palm D."/>
            <person name="Passamaneck N.E."/>
            <person name="Prabhu A."/>
            <person name="Reich C.I."/>
            <person name="Reiner D.S."/>
            <person name="Samuelson J."/>
            <person name="Svard S.G."/>
            <person name="Sogin M.L."/>
        </authorList>
    </citation>
    <scope>NUCLEOTIDE SEQUENCE [LARGE SCALE GENOMIC DNA]</scope>
    <source>
        <strain evidence="5 6">WB C6</strain>
    </source>
</reference>
<organism evidence="5 6">
    <name type="scientific">Giardia intestinalis (strain ATCC 50803 / WB clone C6)</name>
    <name type="common">Giardia lamblia</name>
    <dbReference type="NCBI Taxonomy" id="184922"/>
    <lineage>
        <taxon>Eukaryota</taxon>
        <taxon>Metamonada</taxon>
        <taxon>Diplomonadida</taxon>
        <taxon>Hexamitidae</taxon>
        <taxon>Giardiinae</taxon>
        <taxon>Giardia</taxon>
    </lineage>
</organism>
<dbReference type="InterPro" id="IPR027040">
    <property type="entry name" value="PSMD4"/>
</dbReference>
<evidence type="ECO:0000313" key="5">
    <source>
        <dbReference type="EMBL" id="KAE8304327.1"/>
    </source>
</evidence>
<dbReference type="EMBL" id="AACB03000002">
    <property type="protein sequence ID" value="KAE8304327.1"/>
    <property type="molecule type" value="Genomic_DNA"/>
</dbReference>
<evidence type="ECO:0000313" key="6">
    <source>
        <dbReference type="Proteomes" id="UP000001548"/>
    </source>
</evidence>
<dbReference type="GO" id="GO:0008540">
    <property type="term" value="C:proteasome regulatory particle, base subcomplex"/>
    <property type="evidence" value="ECO:0000318"/>
    <property type="project" value="GO_Central"/>
</dbReference>
<feature type="compositionally biased region" description="Low complexity" evidence="3">
    <location>
        <begin position="249"/>
        <end position="265"/>
    </location>
</feature>
<dbReference type="InterPro" id="IPR036465">
    <property type="entry name" value="vWFA_dom_sf"/>
</dbReference>
<keyword evidence="6" id="KW-1185">Reference proteome</keyword>
<dbReference type="AlphaFoldDB" id="A0A644F6S9"/>
<dbReference type="InParanoid" id="A0A644F6S9"/>
<dbReference type="GO" id="GO:0005829">
    <property type="term" value="C:cytosol"/>
    <property type="evidence" value="ECO:0000318"/>
    <property type="project" value="GO_Central"/>
</dbReference>
<name>A0A644F6S9_GIAIC</name>
<dbReference type="FunCoup" id="A0A644F6S9">
    <property type="interactions" value="265"/>
</dbReference>
<evidence type="ECO:0000256" key="3">
    <source>
        <dbReference type="SAM" id="MobiDB-lite"/>
    </source>
</evidence>
<accession>A0A644F6S9</accession>
<sequence>MARVVSYVIDNSSYSINGDFSPTVLAQESEACQFLFAQDNHSNSESLASVVGMGRKARLICPLTNDPEHIRESVLKLQSDSLYPIEPSAFLTAIQIALLSLRHRPTQTMASSIVAFVYSPLELSVDKEDMTNLGRELSSEAIDITLYVFGEHAQANAQLLQYLVDASAAGSNRINATVTHINGNSLYDFVNSYVQTLMLGNMATGYINYDDDEDDIELQLALQLSRQEAEEAARRNQQGSAEHEDAVDAEASAPPSTDTSSAPTTFKGTDAQPSIFGIEREDRLGPTQDENSINSDDLAKDLDAMDDSDPK</sequence>
<evidence type="ECO:0000256" key="2">
    <source>
        <dbReference type="ARBA" id="ARBA00022942"/>
    </source>
</evidence>